<feature type="compositionally biased region" description="Basic and acidic residues" evidence="1">
    <location>
        <begin position="281"/>
        <end position="294"/>
    </location>
</feature>
<accession>A0A8H7XVZ0</accession>
<proteinExistence type="predicted"/>
<dbReference type="PANTHER" id="PTHR47524:SF1">
    <property type="entry name" value="20S RRNA ACCUMULATION PROTEIN 4"/>
    <property type="match status" value="1"/>
</dbReference>
<feature type="region of interest" description="Disordered" evidence="1">
    <location>
        <begin position="139"/>
        <end position="176"/>
    </location>
</feature>
<dbReference type="GO" id="GO:0030490">
    <property type="term" value="P:maturation of SSU-rRNA"/>
    <property type="evidence" value="ECO:0007669"/>
    <property type="project" value="TreeGrafter"/>
</dbReference>
<evidence type="ECO:0000256" key="1">
    <source>
        <dbReference type="SAM" id="MobiDB-lite"/>
    </source>
</evidence>
<feature type="compositionally biased region" description="Acidic residues" evidence="1">
    <location>
        <begin position="9"/>
        <end position="19"/>
    </location>
</feature>
<feature type="region of interest" description="Disordered" evidence="1">
    <location>
        <begin position="196"/>
        <end position="235"/>
    </location>
</feature>
<evidence type="ECO:0000313" key="3">
    <source>
        <dbReference type="EMBL" id="KAG5166650.1"/>
    </source>
</evidence>
<protein>
    <recommendedName>
        <fullName evidence="2">Programmed cell death protein 2 C-terminal domain-containing protein</fullName>
    </recommendedName>
</protein>
<feature type="region of interest" description="Disordered" evidence="1">
    <location>
        <begin position="1"/>
        <end position="21"/>
    </location>
</feature>
<dbReference type="GO" id="GO:0005737">
    <property type="term" value="C:cytoplasm"/>
    <property type="evidence" value="ECO:0007669"/>
    <property type="project" value="InterPro"/>
</dbReference>
<feature type="compositionally biased region" description="Basic and acidic residues" evidence="1">
    <location>
        <begin position="208"/>
        <end position="219"/>
    </location>
</feature>
<dbReference type="InterPro" id="IPR007320">
    <property type="entry name" value="PDCD2_C"/>
</dbReference>
<reference evidence="3" key="1">
    <citation type="submission" date="2021-02" db="EMBL/GenBank/DDBJ databases">
        <title>Psilocybe cubensis genome.</title>
        <authorList>
            <person name="Mckernan K.J."/>
            <person name="Crawford S."/>
            <person name="Trippe A."/>
            <person name="Kane L.T."/>
            <person name="Mclaughlin S."/>
        </authorList>
    </citation>
    <scope>NUCLEOTIDE SEQUENCE [LARGE SCALE GENOMIC DNA]</scope>
    <source>
        <strain evidence="3">MGC-MH-2018</strain>
    </source>
</reference>
<comment type="caution">
    <text evidence="3">The sequence shown here is derived from an EMBL/GenBank/DDBJ whole genome shotgun (WGS) entry which is preliminary data.</text>
</comment>
<organism evidence="3">
    <name type="scientific">Psilocybe cubensis</name>
    <name type="common">Psychedelic mushroom</name>
    <name type="synonym">Stropharia cubensis</name>
    <dbReference type="NCBI Taxonomy" id="181762"/>
    <lineage>
        <taxon>Eukaryota</taxon>
        <taxon>Fungi</taxon>
        <taxon>Dikarya</taxon>
        <taxon>Basidiomycota</taxon>
        <taxon>Agaricomycotina</taxon>
        <taxon>Agaricomycetes</taxon>
        <taxon>Agaricomycetidae</taxon>
        <taxon>Agaricales</taxon>
        <taxon>Agaricineae</taxon>
        <taxon>Strophariaceae</taxon>
        <taxon>Psilocybe</taxon>
    </lineage>
</organism>
<feature type="region of interest" description="Disordered" evidence="1">
    <location>
        <begin position="271"/>
        <end position="294"/>
    </location>
</feature>
<name>A0A8H7XVZ0_PSICU</name>
<feature type="compositionally biased region" description="Acidic residues" evidence="1">
    <location>
        <begin position="220"/>
        <end position="235"/>
    </location>
</feature>
<feature type="compositionally biased region" description="Basic and acidic residues" evidence="1">
    <location>
        <begin position="144"/>
        <end position="161"/>
    </location>
</feature>
<sequence>MVPPPRDDDWSDSDDDDLSQVETSVLLGVPDGNVDEETDILDAAVSRIGGLPVRSLVAYYVQQNALLSSREPSITSSHCKSCNEPMELLVQMWCPFEDSPMDRALYIWGCSRAGCQGKDGSIRSWRGLRLNEKYAAKLAKKRQRQQERAKAKAEAEKERARLQAHKKKAGNPFTMNGSEVNSAPAFGFGAHIFGAPTSVTSDESPPVVKEEDVRERQAEDVNDSDSDSGSSDEESLLTAMAEATISESPWRSAPSYPPIYLSTVAEYLPPQPKPRLPQGIKVEDLQDDDRKEKDVSWAKETYEDSLEVDQVFERFMKRVGYEGEQCVRYELKGTPLPFASDKTFDLLWPMVKQDPLPVTKPDFKVVHNQRRVYDTSAVPRCPHCKGPRVFECQLMPNLINILRPSTSADNKKMTDEERRKAVQQALKNEDKLAKTGMDWGTAMIFSCENDCCQEDGKDLKDCWREEIVYIQWDV</sequence>
<dbReference type="AlphaFoldDB" id="A0A8H7XVZ0"/>
<dbReference type="PANTHER" id="PTHR47524">
    <property type="entry name" value="20S RRNA ACCUMULATION PROTEIN 4"/>
    <property type="match status" value="1"/>
</dbReference>
<dbReference type="Pfam" id="PF04194">
    <property type="entry name" value="PDCD2_C"/>
    <property type="match status" value="1"/>
</dbReference>
<gene>
    <name evidence="3" type="ORF">JR316_008740</name>
</gene>
<dbReference type="EMBL" id="JAFIQS010000008">
    <property type="protein sequence ID" value="KAG5166650.1"/>
    <property type="molecule type" value="Genomic_DNA"/>
</dbReference>
<feature type="domain" description="Programmed cell death protein 2 C-terminal" evidence="2">
    <location>
        <begin position="309"/>
        <end position="472"/>
    </location>
</feature>
<evidence type="ECO:0000259" key="2">
    <source>
        <dbReference type="Pfam" id="PF04194"/>
    </source>
</evidence>